<dbReference type="STRING" id="81409.SAMN04515656_1104"/>
<organism evidence="1 2">
    <name type="scientific">Eubacterium aggregans</name>
    <dbReference type="NCBI Taxonomy" id="81409"/>
    <lineage>
        <taxon>Bacteria</taxon>
        <taxon>Bacillati</taxon>
        <taxon>Bacillota</taxon>
        <taxon>Clostridia</taxon>
        <taxon>Eubacteriales</taxon>
        <taxon>Eubacteriaceae</taxon>
        <taxon>Eubacterium</taxon>
    </lineage>
</organism>
<protein>
    <submittedName>
        <fullName evidence="1">Chloramphenicol acetyltransferase</fullName>
    </submittedName>
</protein>
<sequence>MGFNIIKQNEWNRKNTYNEFFNNSPCTYSMTVNIDITSLYKTARCHNLKLFPTILFGLSHIVNSERAFRMDLDGNGQLGYYDVSNPYYTIFHNETETFTNVWTEYTPDYIAFIENYNQDMLKYKNDCINSKTTLGTNLLMFPVSLGLVSQDLI</sequence>
<dbReference type="EMBL" id="FNRK01000010">
    <property type="protein sequence ID" value="SEA42316.1"/>
    <property type="molecule type" value="Genomic_DNA"/>
</dbReference>
<keyword evidence="1" id="KW-0808">Transferase</keyword>
<dbReference type="Gene3D" id="3.30.559.10">
    <property type="entry name" value="Chloramphenicol acetyltransferase-like domain"/>
    <property type="match status" value="1"/>
</dbReference>
<evidence type="ECO:0000313" key="1">
    <source>
        <dbReference type="EMBL" id="SEA42316.1"/>
    </source>
</evidence>
<dbReference type="InterPro" id="IPR023213">
    <property type="entry name" value="CAT-like_dom_sf"/>
</dbReference>
<gene>
    <name evidence="1" type="ORF">SAMN04515656_1104</name>
</gene>
<name>A0A1H4B2L4_9FIRM</name>
<dbReference type="PANTHER" id="PTHR38474:SF2">
    <property type="entry name" value="CHLORAMPHENICOL ACETYLTRANSFERASE"/>
    <property type="match status" value="1"/>
</dbReference>
<dbReference type="PANTHER" id="PTHR38474">
    <property type="entry name" value="SLR0299 PROTEIN"/>
    <property type="match status" value="1"/>
</dbReference>
<reference evidence="1 2" key="1">
    <citation type="submission" date="2016-10" db="EMBL/GenBank/DDBJ databases">
        <authorList>
            <person name="de Groot N.N."/>
        </authorList>
    </citation>
    <scope>NUCLEOTIDE SEQUENCE [LARGE SCALE GENOMIC DNA]</scope>
    <source>
        <strain evidence="1 2">SR12</strain>
    </source>
</reference>
<dbReference type="Pfam" id="PF00302">
    <property type="entry name" value="CAT"/>
    <property type="match status" value="1"/>
</dbReference>
<dbReference type="SMART" id="SM01059">
    <property type="entry name" value="CAT"/>
    <property type="match status" value="1"/>
</dbReference>
<keyword evidence="2" id="KW-1185">Reference proteome</keyword>
<proteinExistence type="predicted"/>
<dbReference type="AlphaFoldDB" id="A0A1H4B2L4"/>
<dbReference type="GO" id="GO:0008811">
    <property type="term" value="F:chloramphenicol O-acetyltransferase activity"/>
    <property type="evidence" value="ECO:0007669"/>
    <property type="project" value="InterPro"/>
</dbReference>
<dbReference type="SUPFAM" id="SSF52777">
    <property type="entry name" value="CoA-dependent acyltransferases"/>
    <property type="match status" value="1"/>
</dbReference>
<evidence type="ECO:0000313" key="2">
    <source>
        <dbReference type="Proteomes" id="UP000199394"/>
    </source>
</evidence>
<dbReference type="Proteomes" id="UP000199394">
    <property type="component" value="Unassembled WGS sequence"/>
</dbReference>
<accession>A0A1H4B2L4</accession>
<dbReference type="InterPro" id="IPR001707">
    <property type="entry name" value="Cmp_AcTrfase"/>
</dbReference>